<feature type="compositionally biased region" description="Low complexity" evidence="2">
    <location>
        <begin position="719"/>
        <end position="729"/>
    </location>
</feature>
<feature type="compositionally biased region" description="Low complexity" evidence="2">
    <location>
        <begin position="202"/>
        <end position="223"/>
    </location>
</feature>
<feature type="compositionally biased region" description="Basic and acidic residues" evidence="2">
    <location>
        <begin position="76"/>
        <end position="86"/>
    </location>
</feature>
<dbReference type="STRING" id="7398.A0A1A9ZTU3"/>
<reference evidence="4" key="2">
    <citation type="submission" date="2020-05" db="UniProtKB">
        <authorList>
            <consortium name="EnsemblMetazoa"/>
        </authorList>
    </citation>
    <scope>IDENTIFICATION</scope>
    <source>
        <strain evidence="4">IAEA</strain>
    </source>
</reference>
<accession>A0A1A9ZTU3</accession>
<evidence type="ECO:0000256" key="2">
    <source>
        <dbReference type="SAM" id="MobiDB-lite"/>
    </source>
</evidence>
<dbReference type="AlphaFoldDB" id="A0A1A9ZTU3"/>
<feature type="compositionally biased region" description="Basic and acidic residues" evidence="2">
    <location>
        <begin position="770"/>
        <end position="781"/>
    </location>
</feature>
<dbReference type="EnsemblMetazoa" id="GPAI024785-RA">
    <property type="protein sequence ID" value="GPAI024785-PA"/>
    <property type="gene ID" value="GPAI024785"/>
</dbReference>
<evidence type="ECO:0000313" key="4">
    <source>
        <dbReference type="EnsemblMetazoa" id="GPAI024785-PA"/>
    </source>
</evidence>
<keyword evidence="3" id="KW-0732">Signal</keyword>
<dbReference type="VEuPathDB" id="VectorBase:GPAI024785"/>
<feature type="compositionally biased region" description="Polar residues" evidence="2">
    <location>
        <begin position="573"/>
        <end position="590"/>
    </location>
</feature>
<feature type="compositionally biased region" description="Low complexity" evidence="2">
    <location>
        <begin position="457"/>
        <end position="473"/>
    </location>
</feature>
<feature type="chain" id="PRO_5008403199" description="Zasp-like motif domain-containing protein" evidence="3">
    <location>
        <begin position="20"/>
        <end position="809"/>
    </location>
</feature>
<feature type="coiled-coil region" evidence="1">
    <location>
        <begin position="148"/>
        <end position="175"/>
    </location>
</feature>
<organism evidence="4 5">
    <name type="scientific">Glossina pallidipes</name>
    <name type="common">Tsetse fly</name>
    <dbReference type="NCBI Taxonomy" id="7398"/>
    <lineage>
        <taxon>Eukaryota</taxon>
        <taxon>Metazoa</taxon>
        <taxon>Ecdysozoa</taxon>
        <taxon>Arthropoda</taxon>
        <taxon>Hexapoda</taxon>
        <taxon>Insecta</taxon>
        <taxon>Pterygota</taxon>
        <taxon>Neoptera</taxon>
        <taxon>Endopterygota</taxon>
        <taxon>Diptera</taxon>
        <taxon>Brachycera</taxon>
        <taxon>Muscomorpha</taxon>
        <taxon>Hippoboscoidea</taxon>
        <taxon>Glossinidae</taxon>
        <taxon>Glossina</taxon>
    </lineage>
</organism>
<feature type="region of interest" description="Disordered" evidence="2">
    <location>
        <begin position="705"/>
        <end position="732"/>
    </location>
</feature>
<protein>
    <recommendedName>
        <fullName evidence="6">Zasp-like motif domain-containing protein</fullName>
    </recommendedName>
</protein>
<dbReference type="Proteomes" id="UP000092445">
    <property type="component" value="Unassembled WGS sequence"/>
</dbReference>
<feature type="region of interest" description="Disordered" evidence="2">
    <location>
        <begin position="198"/>
        <end position="223"/>
    </location>
</feature>
<evidence type="ECO:0000256" key="1">
    <source>
        <dbReference type="SAM" id="Coils"/>
    </source>
</evidence>
<evidence type="ECO:0008006" key="6">
    <source>
        <dbReference type="Google" id="ProtNLM"/>
    </source>
</evidence>
<feature type="region of interest" description="Disordered" evidence="2">
    <location>
        <begin position="762"/>
        <end position="809"/>
    </location>
</feature>
<feature type="region of interest" description="Disordered" evidence="2">
    <location>
        <begin position="550"/>
        <end position="605"/>
    </location>
</feature>
<feature type="region of interest" description="Disordered" evidence="2">
    <location>
        <begin position="76"/>
        <end position="114"/>
    </location>
</feature>
<evidence type="ECO:0000256" key="3">
    <source>
        <dbReference type="SAM" id="SignalP"/>
    </source>
</evidence>
<sequence length="809" mass="89693">MWKTLIAYCYIVGILNVYATELNESNKLTATKQITDDTTSDREAGATAASSSSPVIVAVAAAEATIVAKESINDATKDKRQTKDTKNAPIYANHRRSDNSGNGADDTNADDPENGQETIQHFAYLQDLASRQPKILQSKSLPGQSKKLSATAARAQAAAGQVEEAEQRYAVAVEQPILTHARSHLYQPQLPYHLAPEHLQQHHQQQQQQQQQQHQHQQQPQEQSIQIIPEEQFLKILEAELKARALQEDQYRRQEAAAAAASASQKVQGLGGYRQRIDGEPDISQHPEYLQYIPQHNKITGPKYLPLPSSQGNGPTKHIPEPEAPPQLPPQIAYYQPQISYKTLPNHPLAKSSLENEIEKLLANNKPHVAPVQIVDNTNEPSAVVNHRHPVTAVPVAPLPKPRLIRPHVAAGKSYVTTLGPHDNQPFLPSLYQFGNYPVQVPQEIIDAKKLGPVVYPPQQQHSQSPAQQPQLQTHSTRQPPIHVSQFFYQEPTPTPAGRPKPHRSKYGTKLITTPLPNKPLKNDLNYPIGTKYAQPIFYEIEKPNAAALTGHPQFYPSPPDPHRSGQLPVPSPTVQPTAAASTKYAQQPPTDYRQYTLPGTSPSQSSIYVSQGTGIVTASRPIANGNKPKTIEDLKQLHLPQPGGKPLTQAEFQALVDAGYPVTAVPVPIPVPYEQYVKDHPEFRNQPPPALPVNYEQLMRFAQLQQHHQARPQRQHHTQQPQQQQQQQFATRSFIGRASEPSVKIISSPSEPQSATVTYLKPLAAAAGDQKRRPRDENETKTLGANASEEKNERMKTEAVKKDEKNSK</sequence>
<feature type="region of interest" description="Disordered" evidence="2">
    <location>
        <begin position="489"/>
        <end position="515"/>
    </location>
</feature>
<reference evidence="5" key="1">
    <citation type="submission" date="2014-03" db="EMBL/GenBank/DDBJ databases">
        <authorList>
            <person name="Aksoy S."/>
            <person name="Warren W."/>
            <person name="Wilson R.K."/>
        </authorList>
    </citation>
    <scope>NUCLEOTIDE SEQUENCE [LARGE SCALE GENOMIC DNA]</scope>
    <source>
        <strain evidence="5">IAEA</strain>
    </source>
</reference>
<feature type="compositionally biased region" description="Basic and acidic residues" evidence="2">
    <location>
        <begin position="789"/>
        <end position="809"/>
    </location>
</feature>
<feature type="compositionally biased region" description="Basic residues" evidence="2">
    <location>
        <begin position="709"/>
        <end position="718"/>
    </location>
</feature>
<proteinExistence type="predicted"/>
<feature type="region of interest" description="Disordered" evidence="2">
    <location>
        <begin position="455"/>
        <end position="477"/>
    </location>
</feature>
<feature type="signal peptide" evidence="3">
    <location>
        <begin position="1"/>
        <end position="19"/>
    </location>
</feature>
<keyword evidence="1" id="KW-0175">Coiled coil</keyword>
<name>A0A1A9ZTU3_GLOPL</name>
<evidence type="ECO:0000313" key="5">
    <source>
        <dbReference type="Proteomes" id="UP000092445"/>
    </source>
</evidence>
<keyword evidence="5" id="KW-1185">Reference proteome</keyword>